<keyword evidence="1 6" id="KW-0479">Metal-binding</keyword>
<dbReference type="InterPro" id="IPR011025">
    <property type="entry name" value="GproteinA_insert"/>
</dbReference>
<protein>
    <submittedName>
        <fullName evidence="7">Heterotrimeric G protein alpha subunit B</fullName>
    </submittedName>
</protein>
<dbReference type="GO" id="GO:0001664">
    <property type="term" value="F:G protein-coupled receptor binding"/>
    <property type="evidence" value="ECO:0007669"/>
    <property type="project" value="TreeGrafter"/>
</dbReference>
<dbReference type="Proteomes" id="UP000070444">
    <property type="component" value="Unassembled WGS sequence"/>
</dbReference>
<feature type="binding site" evidence="6">
    <location>
        <position position="175"/>
    </location>
    <ligand>
        <name>Mg(2+)</name>
        <dbReference type="ChEBI" id="CHEBI:18420"/>
    </ligand>
</feature>
<dbReference type="GO" id="GO:0005737">
    <property type="term" value="C:cytoplasm"/>
    <property type="evidence" value="ECO:0007669"/>
    <property type="project" value="TreeGrafter"/>
</dbReference>
<name>A0A137NSG7_CONC2</name>
<reference evidence="7 8" key="1">
    <citation type="journal article" date="2015" name="Genome Biol. Evol.">
        <title>Phylogenomic analyses indicate that early fungi evolved digesting cell walls of algal ancestors of land plants.</title>
        <authorList>
            <person name="Chang Y."/>
            <person name="Wang S."/>
            <person name="Sekimoto S."/>
            <person name="Aerts A.L."/>
            <person name="Choi C."/>
            <person name="Clum A."/>
            <person name="LaButti K.M."/>
            <person name="Lindquist E.A."/>
            <person name="Yee Ngan C."/>
            <person name="Ohm R.A."/>
            <person name="Salamov A.A."/>
            <person name="Grigoriev I.V."/>
            <person name="Spatafora J.W."/>
            <person name="Berbee M.L."/>
        </authorList>
    </citation>
    <scope>NUCLEOTIDE SEQUENCE [LARGE SCALE GENOMIC DNA]</scope>
    <source>
        <strain evidence="7 8">NRRL 28638</strain>
    </source>
</reference>
<dbReference type="SUPFAM" id="SSF52540">
    <property type="entry name" value="P-loop containing nucleoside triphosphate hydrolases"/>
    <property type="match status" value="1"/>
</dbReference>
<feature type="binding site" evidence="6">
    <location>
        <position position="46"/>
    </location>
    <ligand>
        <name>Mg(2+)</name>
        <dbReference type="ChEBI" id="CHEBI:18420"/>
    </ligand>
</feature>
<keyword evidence="3 5" id="KW-0342">GTP-binding</keyword>
<dbReference type="SMART" id="SM00275">
    <property type="entry name" value="G_alpha"/>
    <property type="match status" value="1"/>
</dbReference>
<dbReference type="GO" id="GO:0003924">
    <property type="term" value="F:GTPase activity"/>
    <property type="evidence" value="ECO:0007669"/>
    <property type="project" value="InterPro"/>
</dbReference>
<evidence type="ECO:0000313" key="7">
    <source>
        <dbReference type="EMBL" id="KXN65642.1"/>
    </source>
</evidence>
<sequence>MGACCCANSASNSANKLVEAQLKLDNEKYRREIKLLLLGAGEAGKSTVLKQMRLIHNHVFTEDERNSYTKVIWYNILITMQQIQTYMEENNIEPSNKSLTISQPSLPNSMFDIGSPEVYSDWIVNSWKDPKVKQVYGGLKEGEVNMNYFFDKASDILIASYTPNDQDILNTRVKTTGITETLFSMNQVNYRLVDVAGQRSERRKWIHCFDNVRAILYVAAISEYDQVLREDKAINRVQEALTLFESISNSEWFINTPTILFLNKDHFPQFTGNPTNLDEVCDFFQKLFLKLHNNPKNQAYPHFTHATDTKQMKHVIESINDIVMNQNLEKLGF</sequence>
<dbReference type="EMBL" id="KQ964838">
    <property type="protein sequence ID" value="KXN65642.1"/>
    <property type="molecule type" value="Genomic_DNA"/>
</dbReference>
<dbReference type="PANTHER" id="PTHR10218:SF302">
    <property type="entry name" value="GUANINE NUCLEOTIDE-BINDING PROTEIN ALPHA-5 SUBUNIT"/>
    <property type="match status" value="1"/>
</dbReference>
<dbReference type="GO" id="GO:0005834">
    <property type="term" value="C:heterotrimeric G-protein complex"/>
    <property type="evidence" value="ECO:0007669"/>
    <property type="project" value="TreeGrafter"/>
</dbReference>
<dbReference type="AlphaFoldDB" id="A0A137NSG7"/>
<evidence type="ECO:0000256" key="6">
    <source>
        <dbReference type="PIRSR" id="PIRSR601019-2"/>
    </source>
</evidence>
<dbReference type="InterPro" id="IPR027417">
    <property type="entry name" value="P-loop_NTPase"/>
</dbReference>
<feature type="binding site" evidence="5">
    <location>
        <begin position="194"/>
        <end position="198"/>
    </location>
    <ligand>
        <name>GTP</name>
        <dbReference type="ChEBI" id="CHEBI:37565"/>
    </ligand>
</feature>
<feature type="binding site" evidence="5">
    <location>
        <begin position="42"/>
        <end position="47"/>
    </location>
    <ligand>
        <name>GTP</name>
        <dbReference type="ChEBI" id="CHEBI:37565"/>
    </ligand>
</feature>
<dbReference type="OrthoDB" id="5817230at2759"/>
<dbReference type="GO" id="GO:0005525">
    <property type="term" value="F:GTP binding"/>
    <property type="evidence" value="ECO:0007669"/>
    <property type="project" value="UniProtKB-KW"/>
</dbReference>
<dbReference type="STRING" id="796925.A0A137NSG7"/>
<feature type="binding site" evidence="5">
    <location>
        <begin position="169"/>
        <end position="175"/>
    </location>
    <ligand>
        <name>GTP</name>
        <dbReference type="ChEBI" id="CHEBI:37565"/>
    </ligand>
</feature>
<dbReference type="PROSITE" id="PS51882">
    <property type="entry name" value="G_ALPHA"/>
    <property type="match status" value="1"/>
</dbReference>
<dbReference type="GO" id="GO:0007188">
    <property type="term" value="P:adenylate cyclase-modulating G protein-coupled receptor signaling pathway"/>
    <property type="evidence" value="ECO:0007669"/>
    <property type="project" value="TreeGrafter"/>
</dbReference>
<dbReference type="Gene3D" id="1.10.400.10">
    <property type="entry name" value="GI Alpha 1, domain 2-like"/>
    <property type="match status" value="1"/>
</dbReference>
<accession>A0A137NSG7</accession>
<dbReference type="PANTHER" id="PTHR10218">
    <property type="entry name" value="GTP-BINDING PROTEIN ALPHA SUBUNIT"/>
    <property type="match status" value="1"/>
</dbReference>
<feature type="binding site" evidence="5">
    <location>
        <position position="306"/>
    </location>
    <ligand>
        <name>GTP</name>
        <dbReference type="ChEBI" id="CHEBI:37565"/>
    </ligand>
</feature>
<dbReference type="SUPFAM" id="SSF47895">
    <property type="entry name" value="Transducin (alpha subunit), insertion domain"/>
    <property type="match status" value="1"/>
</dbReference>
<gene>
    <name evidence="7" type="ORF">CONCODRAFT_12701</name>
</gene>
<dbReference type="Gene3D" id="3.40.50.300">
    <property type="entry name" value="P-loop containing nucleotide triphosphate hydrolases"/>
    <property type="match status" value="1"/>
</dbReference>
<organism evidence="7 8">
    <name type="scientific">Conidiobolus coronatus (strain ATCC 28846 / CBS 209.66 / NRRL 28638)</name>
    <name type="common">Delacroixia coronata</name>
    <dbReference type="NCBI Taxonomy" id="796925"/>
    <lineage>
        <taxon>Eukaryota</taxon>
        <taxon>Fungi</taxon>
        <taxon>Fungi incertae sedis</taxon>
        <taxon>Zoopagomycota</taxon>
        <taxon>Entomophthoromycotina</taxon>
        <taxon>Entomophthoromycetes</taxon>
        <taxon>Entomophthorales</taxon>
        <taxon>Ancylistaceae</taxon>
        <taxon>Conidiobolus</taxon>
    </lineage>
</organism>
<dbReference type="InterPro" id="IPR001019">
    <property type="entry name" value="Gprotein_alpha_su"/>
</dbReference>
<evidence type="ECO:0000256" key="5">
    <source>
        <dbReference type="PIRSR" id="PIRSR601019-1"/>
    </source>
</evidence>
<evidence type="ECO:0000256" key="2">
    <source>
        <dbReference type="ARBA" id="ARBA00022741"/>
    </source>
</evidence>
<keyword evidence="4" id="KW-0807">Transducer</keyword>
<evidence type="ECO:0000313" key="8">
    <source>
        <dbReference type="Proteomes" id="UP000070444"/>
    </source>
</evidence>
<evidence type="ECO:0000256" key="3">
    <source>
        <dbReference type="ARBA" id="ARBA00023134"/>
    </source>
</evidence>
<keyword evidence="6" id="KW-0460">Magnesium</keyword>
<dbReference type="OMA" id="FHNTNII"/>
<evidence type="ECO:0000256" key="4">
    <source>
        <dbReference type="ARBA" id="ARBA00023224"/>
    </source>
</evidence>
<dbReference type="CDD" id="cd00066">
    <property type="entry name" value="G-alpha"/>
    <property type="match status" value="1"/>
</dbReference>
<evidence type="ECO:0000256" key="1">
    <source>
        <dbReference type="ARBA" id="ARBA00022723"/>
    </source>
</evidence>
<dbReference type="GO" id="GO:0031683">
    <property type="term" value="F:G-protein beta/gamma-subunit complex binding"/>
    <property type="evidence" value="ECO:0007669"/>
    <property type="project" value="InterPro"/>
</dbReference>
<dbReference type="Pfam" id="PF00503">
    <property type="entry name" value="G-alpha"/>
    <property type="match status" value="1"/>
</dbReference>
<dbReference type="GO" id="GO:0046872">
    <property type="term" value="F:metal ion binding"/>
    <property type="evidence" value="ECO:0007669"/>
    <property type="project" value="UniProtKB-KW"/>
</dbReference>
<keyword evidence="2 5" id="KW-0547">Nucleotide-binding</keyword>
<keyword evidence="8" id="KW-1185">Reference proteome</keyword>
<dbReference type="PRINTS" id="PR00318">
    <property type="entry name" value="GPROTEINA"/>
</dbReference>
<proteinExistence type="predicted"/>
<dbReference type="FunFam" id="3.40.50.300:FF:000692">
    <property type="entry name" value="Guanine nucleotide-binding protein subunit alpha"/>
    <property type="match status" value="2"/>
</dbReference>